<dbReference type="PANTHER" id="PTHR43727:SF2">
    <property type="entry name" value="GROUP IV DECARBOXYLASE"/>
    <property type="match status" value="1"/>
</dbReference>
<dbReference type="Gene3D" id="2.40.37.10">
    <property type="entry name" value="Lyase, Ornithine Decarboxylase, Chain A, domain 1"/>
    <property type="match status" value="1"/>
</dbReference>
<dbReference type="EMBL" id="JBHMCR010000001">
    <property type="protein sequence ID" value="MFB9518705.1"/>
    <property type="molecule type" value="Genomic_DNA"/>
</dbReference>
<dbReference type="RefSeq" id="WP_345219430.1">
    <property type="nucleotide sequence ID" value="NZ_BAAAXE010000002.1"/>
</dbReference>
<sequence>MNWEQPGDGPGDESNSDSTSESGWDYDRLVDIAQRHGTPVHVLDTARLDRATEHLYDVFGGLGRPARAYYSVKTNYLPYLLRRLTGHGMGADVVSGYELEAALAAGFDPADIVFNGPVKTDAELAAAARHGVRVNIDGEQEIAALESIAARAGLTVEVGIRISPGVPVSTSSDPSYRAQAERAAARNRFGWPAGSPQLAGLVEEIAGSPHLSLTAVHAHLSSQIVHQDLMLQALGRVLEEAAVLHRRFPLREVNIGGGFGVPGIRRPRTGPLTALWTGQGGAAPAQDDEPVMEVARLLPELDKLMQSVGLEGVTLACEPGRWLVSDAMAMMTQVMSRKELPEARWLILDGGNNVAPWAGSGEIHRLTPVGRKFSDRRITWSVAGPLCYENDVHATAMELPADLRPGDLLCLHDTGAYSLGRSNNFIRTRAGIVAVDGDQEELVWRAETGADVFALADPAVPGAQPGAS</sequence>
<dbReference type="PANTHER" id="PTHR43727">
    <property type="entry name" value="DIAMINOPIMELATE DECARBOXYLASE"/>
    <property type="match status" value="1"/>
</dbReference>
<evidence type="ECO:0000256" key="3">
    <source>
        <dbReference type="SAM" id="MobiDB-lite"/>
    </source>
</evidence>
<dbReference type="Gene3D" id="3.20.20.10">
    <property type="entry name" value="Alanine racemase"/>
    <property type="match status" value="1"/>
</dbReference>
<proteinExistence type="predicted"/>
<keyword evidence="2" id="KW-0663">Pyridoxal phosphate</keyword>
<protein>
    <submittedName>
        <fullName evidence="5">Diaminopimelate decarboxylase family protein</fullName>
    </submittedName>
</protein>
<evidence type="ECO:0000256" key="2">
    <source>
        <dbReference type="ARBA" id="ARBA00022898"/>
    </source>
</evidence>
<dbReference type="Proteomes" id="UP001589718">
    <property type="component" value="Unassembled WGS sequence"/>
</dbReference>
<dbReference type="InterPro" id="IPR009006">
    <property type="entry name" value="Ala_racemase/Decarboxylase_C"/>
</dbReference>
<dbReference type="SUPFAM" id="SSF50621">
    <property type="entry name" value="Alanine racemase C-terminal domain-like"/>
    <property type="match status" value="1"/>
</dbReference>
<feature type="domain" description="Orn/DAP/Arg decarboxylase 2 N-terminal" evidence="4">
    <location>
        <begin position="65"/>
        <end position="325"/>
    </location>
</feature>
<evidence type="ECO:0000313" key="6">
    <source>
        <dbReference type="Proteomes" id="UP001589718"/>
    </source>
</evidence>
<comment type="cofactor">
    <cofactor evidence="1">
        <name>pyridoxal 5'-phosphate</name>
        <dbReference type="ChEBI" id="CHEBI:597326"/>
    </cofactor>
</comment>
<evidence type="ECO:0000256" key="1">
    <source>
        <dbReference type="ARBA" id="ARBA00001933"/>
    </source>
</evidence>
<reference evidence="5 6" key="1">
    <citation type="submission" date="2024-09" db="EMBL/GenBank/DDBJ databases">
        <authorList>
            <person name="Sun Q."/>
            <person name="Mori K."/>
        </authorList>
    </citation>
    <scope>NUCLEOTIDE SEQUENCE [LARGE SCALE GENOMIC DNA]</scope>
    <source>
        <strain evidence="5 6">JCM 4362</strain>
    </source>
</reference>
<dbReference type="PRINTS" id="PR01179">
    <property type="entry name" value="ODADCRBXLASE"/>
</dbReference>
<name>A0ABV5P685_STRCM</name>
<accession>A0ABV5P685</accession>
<dbReference type="SUPFAM" id="SSF51419">
    <property type="entry name" value="PLP-binding barrel"/>
    <property type="match status" value="1"/>
</dbReference>
<comment type="caution">
    <text evidence="5">The sequence shown here is derived from an EMBL/GenBank/DDBJ whole genome shotgun (WGS) entry which is preliminary data.</text>
</comment>
<dbReference type="PRINTS" id="PR01182">
    <property type="entry name" value="ORNDCRBXLASE"/>
</dbReference>
<dbReference type="InterPro" id="IPR002433">
    <property type="entry name" value="Orn_de-COase"/>
</dbReference>
<dbReference type="InterPro" id="IPR000183">
    <property type="entry name" value="Orn/DAP/Arg_de-COase"/>
</dbReference>
<dbReference type="InterPro" id="IPR022644">
    <property type="entry name" value="De-COase2_N"/>
</dbReference>
<evidence type="ECO:0000313" key="5">
    <source>
        <dbReference type="EMBL" id="MFB9518705.1"/>
    </source>
</evidence>
<dbReference type="Pfam" id="PF02784">
    <property type="entry name" value="Orn_Arg_deC_N"/>
    <property type="match status" value="1"/>
</dbReference>
<gene>
    <name evidence="5" type="ORF">ACFFTU_01895</name>
</gene>
<evidence type="ECO:0000259" key="4">
    <source>
        <dbReference type="Pfam" id="PF02784"/>
    </source>
</evidence>
<feature type="region of interest" description="Disordered" evidence="3">
    <location>
        <begin position="1"/>
        <end position="23"/>
    </location>
</feature>
<organism evidence="5 6">
    <name type="scientific">Streptomyces cremeus</name>
    <dbReference type="NCBI Taxonomy" id="66881"/>
    <lineage>
        <taxon>Bacteria</taxon>
        <taxon>Bacillati</taxon>
        <taxon>Actinomycetota</taxon>
        <taxon>Actinomycetes</taxon>
        <taxon>Kitasatosporales</taxon>
        <taxon>Streptomycetaceae</taxon>
        <taxon>Streptomyces</taxon>
    </lineage>
</organism>
<dbReference type="InterPro" id="IPR029066">
    <property type="entry name" value="PLP-binding_barrel"/>
</dbReference>
<keyword evidence="6" id="KW-1185">Reference proteome</keyword>